<accession>A0ABD5S5M6</accession>
<evidence type="ECO:0000256" key="3">
    <source>
        <dbReference type="ARBA" id="ARBA00022989"/>
    </source>
</evidence>
<keyword evidence="8" id="KW-1185">Reference proteome</keyword>
<feature type="non-terminal residue" evidence="7">
    <location>
        <position position="1"/>
    </location>
</feature>
<feature type="transmembrane region" description="Helical" evidence="5">
    <location>
        <begin position="14"/>
        <end position="38"/>
    </location>
</feature>
<keyword evidence="2 5" id="KW-0812">Transmembrane</keyword>
<dbReference type="PANTHER" id="PTHR10846:SF8">
    <property type="entry name" value="INNER MEMBRANE PROTEIN YRBG"/>
    <property type="match status" value="1"/>
</dbReference>
<dbReference type="InterPro" id="IPR044880">
    <property type="entry name" value="NCX_ion-bd_dom_sf"/>
</dbReference>
<evidence type="ECO:0000313" key="7">
    <source>
        <dbReference type="EMBL" id="MFC6726906.1"/>
    </source>
</evidence>
<organism evidence="7 8">
    <name type="scientific">Halobium palmae</name>
    <dbReference type="NCBI Taxonomy" id="1776492"/>
    <lineage>
        <taxon>Archaea</taxon>
        <taxon>Methanobacteriati</taxon>
        <taxon>Methanobacteriota</taxon>
        <taxon>Stenosarchaea group</taxon>
        <taxon>Halobacteria</taxon>
        <taxon>Halobacteriales</taxon>
        <taxon>Haloferacaceae</taxon>
        <taxon>Halobium</taxon>
    </lineage>
</organism>
<feature type="transmembrane region" description="Helical" evidence="5">
    <location>
        <begin position="158"/>
        <end position="180"/>
    </location>
</feature>
<evidence type="ECO:0000256" key="2">
    <source>
        <dbReference type="ARBA" id="ARBA00022692"/>
    </source>
</evidence>
<comment type="caution">
    <text evidence="7">The sequence shown here is derived from an EMBL/GenBank/DDBJ whole genome shotgun (WGS) entry which is preliminary data.</text>
</comment>
<reference evidence="7 8" key="1">
    <citation type="journal article" date="2019" name="Int. J. Syst. Evol. Microbiol.">
        <title>The Global Catalogue of Microorganisms (GCM) 10K type strain sequencing project: providing services to taxonomists for standard genome sequencing and annotation.</title>
        <authorList>
            <consortium name="The Broad Institute Genomics Platform"/>
            <consortium name="The Broad Institute Genome Sequencing Center for Infectious Disease"/>
            <person name="Wu L."/>
            <person name="Ma J."/>
        </authorList>
    </citation>
    <scope>NUCLEOTIDE SEQUENCE [LARGE SCALE GENOMIC DNA]</scope>
    <source>
        <strain evidence="7 8">NBRC 111368</strain>
    </source>
</reference>
<dbReference type="Proteomes" id="UP001596328">
    <property type="component" value="Unassembled WGS sequence"/>
</dbReference>
<dbReference type="GO" id="GO:0016020">
    <property type="term" value="C:membrane"/>
    <property type="evidence" value="ECO:0007669"/>
    <property type="project" value="UniProtKB-SubCell"/>
</dbReference>
<feature type="non-terminal residue" evidence="7">
    <location>
        <position position="182"/>
    </location>
</feature>
<evidence type="ECO:0000256" key="5">
    <source>
        <dbReference type="SAM" id="Phobius"/>
    </source>
</evidence>
<dbReference type="InterPro" id="IPR004481">
    <property type="entry name" value="K/Na/Ca-exchanger"/>
</dbReference>
<name>A0ABD5S5M6_9EURY</name>
<dbReference type="EMBL" id="JBHSWU010001501">
    <property type="protein sequence ID" value="MFC6726906.1"/>
    <property type="molecule type" value="Genomic_DNA"/>
</dbReference>
<protein>
    <submittedName>
        <fullName evidence="7">Sodium:calcium antiporter</fullName>
    </submittedName>
</protein>
<evidence type="ECO:0000256" key="4">
    <source>
        <dbReference type="ARBA" id="ARBA00023136"/>
    </source>
</evidence>
<comment type="subcellular location">
    <subcellularLocation>
        <location evidence="1">Membrane</location>
        <topology evidence="1">Multi-pass membrane protein</topology>
    </subcellularLocation>
</comment>
<feature type="domain" description="Sodium/calcium exchanger membrane region" evidence="6">
    <location>
        <begin position="2"/>
        <end position="138"/>
    </location>
</feature>
<sequence>AADDLGERYAVPPVVQGAVIAAAGSSFPELASTVVAVYQYDAFELGLGAVLGSAVYNILVIPSVSALSDRGTLSANRDLVYKEAQFYLLSLATLLLVLSLAVIYVPVADTANALDGRLTPGLALLLVGLYGLYIFIQYADAVEYVPEVPVPDVGGRPWLTLLASLALVVVGAELLVRAAVGF</sequence>
<dbReference type="InterPro" id="IPR004837">
    <property type="entry name" value="NaCa_Exmemb"/>
</dbReference>
<evidence type="ECO:0000259" key="6">
    <source>
        <dbReference type="Pfam" id="PF01699"/>
    </source>
</evidence>
<feature type="transmembrane region" description="Helical" evidence="5">
    <location>
        <begin position="118"/>
        <end position="138"/>
    </location>
</feature>
<proteinExistence type="predicted"/>
<dbReference type="Pfam" id="PF01699">
    <property type="entry name" value="Na_Ca_ex"/>
    <property type="match status" value="1"/>
</dbReference>
<dbReference type="AlphaFoldDB" id="A0ABD5S5M6"/>
<dbReference type="PANTHER" id="PTHR10846">
    <property type="entry name" value="SODIUM/POTASSIUM/CALCIUM EXCHANGER"/>
    <property type="match status" value="1"/>
</dbReference>
<evidence type="ECO:0000313" key="8">
    <source>
        <dbReference type="Proteomes" id="UP001596328"/>
    </source>
</evidence>
<feature type="transmembrane region" description="Helical" evidence="5">
    <location>
        <begin position="84"/>
        <end position="106"/>
    </location>
</feature>
<dbReference type="Gene3D" id="1.20.1420.30">
    <property type="entry name" value="NCX, central ion-binding region"/>
    <property type="match status" value="1"/>
</dbReference>
<keyword evidence="3 5" id="KW-1133">Transmembrane helix</keyword>
<evidence type="ECO:0000256" key="1">
    <source>
        <dbReference type="ARBA" id="ARBA00004141"/>
    </source>
</evidence>
<gene>
    <name evidence="7" type="ORF">ACFQE1_21515</name>
</gene>
<feature type="transmembrane region" description="Helical" evidence="5">
    <location>
        <begin position="45"/>
        <end position="64"/>
    </location>
</feature>
<keyword evidence="4 5" id="KW-0472">Membrane</keyword>